<sequence>MTLASRLFARISPGAALLALLASLAPPAGMAAPPAAAPSDLYAEAMGAIAAGRQDEAEAALAEMTRRGPQQPGDWLDLAHLNCVLGRKETAEQLYLEIEERFDPPASVRDVINQQRQQGCAGWQPRVQWRLAGGRGHDSNVNQGASNPYFESTGGSLELLPEYLPRRDGYTTLSGDYMRDLSSAGDMLYVLGAARRHDSVRDYDTASLFVGLEHPWRMARWRFRAIGTAGLQSLGGKLYQTLGQAQLRVTPPLPLPKGWELSVLGGIGHSSFKTISNFDSNTMELRAIAGWRDRGRSAQFSIGTLRDHAIGERPGGDRRGYNAALFLRSPLYDKLGGELDLVDQRWHGDDAYSPGLIDIVRRQRTRTARMALTWPVSQRSVLQLEWRGAFDRENISIFQYDARQLHLSWQWYGGN</sequence>
<keyword evidence="4" id="KW-1185">Reference proteome</keyword>
<feature type="signal peptide" evidence="1">
    <location>
        <begin position="1"/>
        <end position="31"/>
    </location>
</feature>
<gene>
    <name evidence="3" type="ORF">FCL38_15555</name>
    <name evidence="2" type="ORF">FHS02_001661</name>
</gene>
<dbReference type="EMBL" id="JACHXS010000002">
    <property type="protein sequence ID" value="MBB3220862.1"/>
    <property type="molecule type" value="Genomic_DNA"/>
</dbReference>
<dbReference type="Proteomes" id="UP000298763">
    <property type="component" value="Chromosome"/>
</dbReference>
<evidence type="ECO:0000313" key="4">
    <source>
        <dbReference type="Proteomes" id="UP000298763"/>
    </source>
</evidence>
<proteinExistence type="predicted"/>
<protein>
    <submittedName>
        <fullName evidence="3">Tetratricopeptide repeat protein</fullName>
    </submittedName>
</protein>
<dbReference type="RefSeq" id="WP_137314524.1">
    <property type="nucleotide sequence ID" value="NZ_CP040017.1"/>
</dbReference>
<reference evidence="2 5" key="2">
    <citation type="submission" date="2020-08" db="EMBL/GenBank/DDBJ databases">
        <title>Genomic Encyclopedia of Type Strains, Phase III (KMG-III): the genomes of soil and plant-associated and newly described type strains.</title>
        <authorList>
            <person name="Whitman W."/>
        </authorList>
    </citation>
    <scope>NUCLEOTIDE SEQUENCE [LARGE SCALE GENOMIC DNA]</scope>
    <source>
        <strain evidence="2 5">CECT 7753</strain>
    </source>
</reference>
<reference evidence="3 4" key="1">
    <citation type="submission" date="2019-05" db="EMBL/GenBank/DDBJ databases">
        <title>Draft Genome Sequences of Six Type Strains of the Genus Massilia.</title>
        <authorList>
            <person name="Miess H."/>
            <person name="Frediansyhah A."/>
            <person name="Gross H."/>
        </authorList>
    </citation>
    <scope>NUCLEOTIDE SEQUENCE [LARGE SCALE GENOMIC DNA]</scope>
    <source>
        <strain evidence="3 4">DSMZ 26121</strain>
    </source>
</reference>
<organism evidence="2 5">
    <name type="scientific">Pseudoduganella umbonata</name>
    <dbReference type="NCBI Taxonomy" id="864828"/>
    <lineage>
        <taxon>Bacteria</taxon>
        <taxon>Pseudomonadati</taxon>
        <taxon>Pseudomonadota</taxon>
        <taxon>Betaproteobacteria</taxon>
        <taxon>Burkholderiales</taxon>
        <taxon>Oxalobacteraceae</taxon>
        <taxon>Telluria group</taxon>
        <taxon>Pseudoduganella</taxon>
    </lineage>
</organism>
<evidence type="ECO:0000313" key="5">
    <source>
        <dbReference type="Proteomes" id="UP000584325"/>
    </source>
</evidence>
<accession>A0A4P8HPL2</accession>
<name>A0A4P8HPL2_9BURK</name>
<dbReference type="EMBL" id="CP040017">
    <property type="protein sequence ID" value="QCP11677.1"/>
    <property type="molecule type" value="Genomic_DNA"/>
</dbReference>
<dbReference type="AlphaFoldDB" id="A0A4P8HPL2"/>
<evidence type="ECO:0000313" key="2">
    <source>
        <dbReference type="EMBL" id="MBB3220862.1"/>
    </source>
</evidence>
<evidence type="ECO:0000256" key="1">
    <source>
        <dbReference type="SAM" id="SignalP"/>
    </source>
</evidence>
<feature type="chain" id="PRO_5044607323" evidence="1">
    <location>
        <begin position="32"/>
        <end position="415"/>
    </location>
</feature>
<dbReference type="OrthoDB" id="8768878at2"/>
<keyword evidence="1" id="KW-0732">Signal</keyword>
<evidence type="ECO:0000313" key="3">
    <source>
        <dbReference type="EMBL" id="QCP11677.1"/>
    </source>
</evidence>
<dbReference type="Proteomes" id="UP000584325">
    <property type="component" value="Unassembled WGS sequence"/>
</dbReference>